<evidence type="ECO:0000256" key="6">
    <source>
        <dbReference type="ARBA" id="ARBA00012518"/>
    </source>
</evidence>
<dbReference type="GO" id="GO:0008360">
    <property type="term" value="P:regulation of cell shape"/>
    <property type="evidence" value="ECO:0007669"/>
    <property type="project" value="UniProtKB-KW"/>
</dbReference>
<dbReference type="InterPro" id="IPR006094">
    <property type="entry name" value="Oxid_FAD_bind_N"/>
</dbReference>
<evidence type="ECO:0000313" key="23">
    <source>
        <dbReference type="Proteomes" id="UP000307217"/>
    </source>
</evidence>
<dbReference type="SUPFAM" id="SSF56194">
    <property type="entry name" value="Uridine diphospho-N-Acetylenolpyruvylglucosamine reductase, MurB, C-terminal domain"/>
    <property type="match status" value="1"/>
</dbReference>
<accession>A0A5S3UYR5</accession>
<comment type="pathway">
    <text evidence="4 20">Cell wall biogenesis; peptidoglycan biosynthesis.</text>
</comment>
<keyword evidence="17 20" id="KW-0961">Cell wall biogenesis/degradation</keyword>
<keyword evidence="13 20" id="KW-0133">Cell shape</keyword>
<feature type="active site" description="Proton donor" evidence="20">
    <location>
        <position position="223"/>
    </location>
</feature>
<dbReference type="EC" id="1.3.1.98" evidence="6 20"/>
<protein>
    <recommendedName>
        <fullName evidence="7 20">UDP-N-acetylenolpyruvoylglucosamine reductase</fullName>
        <ecNumber evidence="6 20">1.3.1.98</ecNumber>
    </recommendedName>
    <alternativeName>
        <fullName evidence="18 20">UDP-N-acetylmuramate dehydrogenase</fullName>
    </alternativeName>
</protein>
<sequence length="337" mass="37083">MQALQSLHTFALPHTCRDVVQIEDPQQLRAVDFSQPFCVLGAGSNTVFIDDFIGIVVRINNKGVDILEHDTFWDVEVAAGENWHTLVTGLLAKGIPGLENLVLIPGTVGAAPVQNIGAYGVELAQFIEYVDGFNIDTQSFERLNRTQCQFGYRDSVFKHALKNQFVITQVGLRLNKCWQPTLNYGPLQTLDEKTVTALQVSDTVVAIRQSKLPDPEILPNAGSFFKNPVISEAHYQALLAKYANMPAYSAGIGQRKLAAGWLIEQAGLKGYSVSGVRVYEKQALVLVNDGHSSGSALCEVIQHVQQRVARQFEIQLEHEVRLIGRAGEVSVQEKSNG</sequence>
<name>A0A5S3UYR5_9GAMM</name>
<dbReference type="SUPFAM" id="SSF56176">
    <property type="entry name" value="FAD-binding/transporter-associated domain-like"/>
    <property type="match status" value="1"/>
</dbReference>
<keyword evidence="8 20" id="KW-0963">Cytoplasm</keyword>
<dbReference type="NCBIfam" id="NF000755">
    <property type="entry name" value="PRK00046.1"/>
    <property type="match status" value="1"/>
</dbReference>
<evidence type="ECO:0000256" key="18">
    <source>
        <dbReference type="ARBA" id="ARBA00031026"/>
    </source>
</evidence>
<reference evidence="22 23" key="1">
    <citation type="submission" date="2018-01" db="EMBL/GenBank/DDBJ databases">
        <authorList>
            <person name="Paulsen S."/>
            <person name="Gram L.K."/>
        </authorList>
    </citation>
    <scope>NUCLEOTIDE SEQUENCE [LARGE SCALE GENOMIC DNA]</scope>
    <source>
        <strain evidence="22 23">S3790</strain>
    </source>
</reference>
<dbReference type="HAMAP" id="MF_00037">
    <property type="entry name" value="MurB"/>
    <property type="match status" value="1"/>
</dbReference>
<dbReference type="PANTHER" id="PTHR21071:SF4">
    <property type="entry name" value="UDP-N-ACETYLENOLPYRUVOYLGLUCOSAMINE REDUCTASE"/>
    <property type="match status" value="1"/>
</dbReference>
<dbReference type="GO" id="GO:0071949">
    <property type="term" value="F:FAD binding"/>
    <property type="evidence" value="ECO:0007669"/>
    <property type="project" value="InterPro"/>
</dbReference>
<evidence type="ECO:0000256" key="11">
    <source>
        <dbReference type="ARBA" id="ARBA00022827"/>
    </source>
</evidence>
<dbReference type="EMBL" id="PNBX01000139">
    <property type="protein sequence ID" value="TMO62300.1"/>
    <property type="molecule type" value="Genomic_DNA"/>
</dbReference>
<dbReference type="RefSeq" id="WP_138593738.1">
    <property type="nucleotide sequence ID" value="NZ_PNBX01000139.1"/>
</dbReference>
<evidence type="ECO:0000256" key="16">
    <source>
        <dbReference type="ARBA" id="ARBA00023306"/>
    </source>
</evidence>
<dbReference type="GO" id="GO:0008762">
    <property type="term" value="F:UDP-N-acetylmuramate dehydrogenase activity"/>
    <property type="evidence" value="ECO:0007669"/>
    <property type="project" value="UniProtKB-UniRule"/>
</dbReference>
<dbReference type="Gene3D" id="3.90.78.10">
    <property type="entry name" value="UDP-N-acetylenolpyruvoylglucosamine reductase, C-terminal domain"/>
    <property type="match status" value="1"/>
</dbReference>
<dbReference type="Gene3D" id="3.30.465.10">
    <property type="match status" value="1"/>
</dbReference>
<comment type="catalytic activity">
    <reaction evidence="19 20">
        <text>UDP-N-acetyl-alpha-D-muramate + NADP(+) = UDP-N-acetyl-3-O-(1-carboxyvinyl)-alpha-D-glucosamine + NADPH + H(+)</text>
        <dbReference type="Rhea" id="RHEA:12248"/>
        <dbReference type="ChEBI" id="CHEBI:15378"/>
        <dbReference type="ChEBI" id="CHEBI:57783"/>
        <dbReference type="ChEBI" id="CHEBI:58349"/>
        <dbReference type="ChEBI" id="CHEBI:68483"/>
        <dbReference type="ChEBI" id="CHEBI:70757"/>
        <dbReference type="EC" id="1.3.1.98"/>
    </reaction>
</comment>
<dbReference type="OrthoDB" id="9804753at2"/>
<keyword evidence="14 20" id="KW-0573">Peptidoglycan synthesis</keyword>
<evidence type="ECO:0000256" key="17">
    <source>
        <dbReference type="ARBA" id="ARBA00023316"/>
    </source>
</evidence>
<comment type="similarity">
    <text evidence="5 20">Belongs to the MurB family.</text>
</comment>
<evidence type="ECO:0000256" key="14">
    <source>
        <dbReference type="ARBA" id="ARBA00022984"/>
    </source>
</evidence>
<dbReference type="InterPro" id="IPR011601">
    <property type="entry name" value="MurB_C"/>
</dbReference>
<proteinExistence type="inferred from homology"/>
<feature type="active site" evidence="20">
    <location>
        <position position="153"/>
    </location>
</feature>
<comment type="cofactor">
    <cofactor evidence="1 20">
        <name>FAD</name>
        <dbReference type="ChEBI" id="CHEBI:57692"/>
    </cofactor>
</comment>
<dbReference type="PANTHER" id="PTHR21071">
    <property type="entry name" value="UDP-N-ACETYLENOLPYRUVOYLGLUCOSAMINE REDUCTASE"/>
    <property type="match status" value="1"/>
</dbReference>
<keyword evidence="16 20" id="KW-0131">Cell cycle</keyword>
<dbReference type="Pfam" id="PF02873">
    <property type="entry name" value="MurB_C"/>
    <property type="match status" value="1"/>
</dbReference>
<dbReference type="GO" id="GO:0051301">
    <property type="term" value="P:cell division"/>
    <property type="evidence" value="ECO:0007669"/>
    <property type="project" value="UniProtKB-KW"/>
</dbReference>
<gene>
    <name evidence="20" type="primary">murB</name>
    <name evidence="22" type="ORF">CWC19_20425</name>
</gene>
<dbReference type="InterPro" id="IPR036635">
    <property type="entry name" value="MurB_C_sf"/>
</dbReference>
<keyword evidence="15 20" id="KW-0560">Oxidoreductase</keyword>
<dbReference type="UniPathway" id="UPA00219"/>
<reference evidence="23" key="2">
    <citation type="submission" date="2019-06" db="EMBL/GenBank/DDBJ databases">
        <title>Co-occurence of chitin degradation, pigmentation and bioactivity in marine Pseudoalteromonas.</title>
        <authorList>
            <person name="Sonnenschein E.C."/>
            <person name="Bech P.K."/>
        </authorList>
    </citation>
    <scope>NUCLEOTIDE SEQUENCE [LARGE SCALE GENOMIC DNA]</scope>
    <source>
        <strain evidence="23">S3790</strain>
    </source>
</reference>
<dbReference type="GO" id="GO:0009252">
    <property type="term" value="P:peptidoglycan biosynthetic process"/>
    <property type="evidence" value="ECO:0007669"/>
    <property type="project" value="UniProtKB-UniRule"/>
</dbReference>
<evidence type="ECO:0000256" key="1">
    <source>
        <dbReference type="ARBA" id="ARBA00001974"/>
    </source>
</evidence>
<evidence type="ECO:0000256" key="15">
    <source>
        <dbReference type="ARBA" id="ARBA00023002"/>
    </source>
</evidence>
<dbReference type="Proteomes" id="UP000307217">
    <property type="component" value="Unassembled WGS sequence"/>
</dbReference>
<keyword evidence="11 20" id="KW-0274">FAD</keyword>
<dbReference type="Pfam" id="PF01565">
    <property type="entry name" value="FAD_binding_4"/>
    <property type="match status" value="1"/>
</dbReference>
<evidence type="ECO:0000256" key="9">
    <source>
        <dbReference type="ARBA" id="ARBA00022618"/>
    </source>
</evidence>
<comment type="subcellular location">
    <subcellularLocation>
        <location evidence="3 20">Cytoplasm</location>
    </subcellularLocation>
</comment>
<evidence type="ECO:0000256" key="10">
    <source>
        <dbReference type="ARBA" id="ARBA00022630"/>
    </source>
</evidence>
<evidence type="ECO:0000256" key="7">
    <source>
        <dbReference type="ARBA" id="ARBA00015188"/>
    </source>
</evidence>
<dbReference type="InterPro" id="IPR003170">
    <property type="entry name" value="MurB"/>
</dbReference>
<dbReference type="PROSITE" id="PS51387">
    <property type="entry name" value="FAD_PCMH"/>
    <property type="match status" value="1"/>
</dbReference>
<evidence type="ECO:0000256" key="2">
    <source>
        <dbReference type="ARBA" id="ARBA00003921"/>
    </source>
</evidence>
<keyword evidence="9 20" id="KW-0132">Cell division</keyword>
<evidence type="ECO:0000256" key="13">
    <source>
        <dbReference type="ARBA" id="ARBA00022960"/>
    </source>
</evidence>
<dbReference type="GO" id="GO:0071555">
    <property type="term" value="P:cell wall organization"/>
    <property type="evidence" value="ECO:0007669"/>
    <property type="project" value="UniProtKB-KW"/>
</dbReference>
<evidence type="ECO:0000256" key="5">
    <source>
        <dbReference type="ARBA" id="ARBA00010485"/>
    </source>
</evidence>
<dbReference type="InterPro" id="IPR016166">
    <property type="entry name" value="FAD-bd_PCMH"/>
</dbReference>
<comment type="caution">
    <text evidence="22">The sequence shown here is derived from an EMBL/GenBank/DDBJ whole genome shotgun (WGS) entry which is preliminary data.</text>
</comment>
<dbReference type="NCBIfam" id="TIGR00179">
    <property type="entry name" value="murB"/>
    <property type="match status" value="1"/>
</dbReference>
<keyword evidence="12 20" id="KW-0521">NADP</keyword>
<evidence type="ECO:0000256" key="4">
    <source>
        <dbReference type="ARBA" id="ARBA00004752"/>
    </source>
</evidence>
<feature type="active site" evidence="20">
    <location>
        <position position="319"/>
    </location>
</feature>
<dbReference type="AlphaFoldDB" id="A0A5S3UYR5"/>
<dbReference type="InterPro" id="IPR016167">
    <property type="entry name" value="FAD-bd_PCMH_sub1"/>
</dbReference>
<evidence type="ECO:0000256" key="8">
    <source>
        <dbReference type="ARBA" id="ARBA00022490"/>
    </source>
</evidence>
<dbReference type="GO" id="GO:0005829">
    <property type="term" value="C:cytosol"/>
    <property type="evidence" value="ECO:0007669"/>
    <property type="project" value="TreeGrafter"/>
</dbReference>
<evidence type="ECO:0000313" key="22">
    <source>
        <dbReference type="EMBL" id="TMO62300.1"/>
    </source>
</evidence>
<dbReference type="Gene3D" id="3.30.43.10">
    <property type="entry name" value="Uridine Diphospho-n-acetylenolpyruvylglucosamine Reductase, domain 2"/>
    <property type="match status" value="1"/>
</dbReference>
<dbReference type="InterPro" id="IPR016169">
    <property type="entry name" value="FAD-bd_PCMH_sub2"/>
</dbReference>
<evidence type="ECO:0000259" key="21">
    <source>
        <dbReference type="PROSITE" id="PS51387"/>
    </source>
</evidence>
<evidence type="ECO:0000256" key="3">
    <source>
        <dbReference type="ARBA" id="ARBA00004496"/>
    </source>
</evidence>
<feature type="domain" description="FAD-binding PCMH-type" evidence="21">
    <location>
        <begin position="12"/>
        <end position="177"/>
    </location>
</feature>
<evidence type="ECO:0000256" key="20">
    <source>
        <dbReference type="HAMAP-Rule" id="MF_00037"/>
    </source>
</evidence>
<evidence type="ECO:0000256" key="12">
    <source>
        <dbReference type="ARBA" id="ARBA00022857"/>
    </source>
</evidence>
<evidence type="ECO:0000256" key="19">
    <source>
        <dbReference type="ARBA" id="ARBA00048914"/>
    </source>
</evidence>
<dbReference type="InterPro" id="IPR036318">
    <property type="entry name" value="FAD-bd_PCMH-like_sf"/>
</dbReference>
<comment type="function">
    <text evidence="2 20">Cell wall formation.</text>
</comment>
<organism evidence="22 23">
    <name type="scientific">Pseudoalteromonas aurantia</name>
    <dbReference type="NCBI Taxonomy" id="43654"/>
    <lineage>
        <taxon>Bacteria</taxon>
        <taxon>Pseudomonadati</taxon>
        <taxon>Pseudomonadota</taxon>
        <taxon>Gammaproteobacteria</taxon>
        <taxon>Alteromonadales</taxon>
        <taxon>Pseudoalteromonadaceae</taxon>
        <taxon>Pseudoalteromonas</taxon>
    </lineage>
</organism>
<keyword evidence="10 20" id="KW-0285">Flavoprotein</keyword>